<dbReference type="CDD" id="cd22761">
    <property type="entry name" value="OTU_OTUD6"/>
    <property type="match status" value="1"/>
</dbReference>
<evidence type="ECO:0000256" key="4">
    <source>
        <dbReference type="ARBA" id="ARBA00022786"/>
    </source>
</evidence>
<dbReference type="InterPro" id="IPR038765">
    <property type="entry name" value="Papain-like_cys_pep_sf"/>
</dbReference>
<dbReference type="AlphaFoldDB" id="A0A6P9CGJ2"/>
<evidence type="ECO:0000313" key="9">
    <source>
        <dbReference type="Proteomes" id="UP001652622"/>
    </source>
</evidence>
<dbReference type="EC" id="3.4.19.12" evidence="2"/>
<dbReference type="RefSeq" id="XP_034278311.1">
    <property type="nucleotide sequence ID" value="XM_034422420.2"/>
</dbReference>
<keyword evidence="5" id="KW-0378">Hydrolase</keyword>
<dbReference type="GO" id="GO:0006508">
    <property type="term" value="P:proteolysis"/>
    <property type="evidence" value="ECO:0007669"/>
    <property type="project" value="UniProtKB-KW"/>
</dbReference>
<protein>
    <recommendedName>
        <fullName evidence="2">ubiquitinyl hydrolase 1</fullName>
        <ecNumber evidence="2">3.4.19.12</ecNumber>
    </recommendedName>
</protein>
<evidence type="ECO:0000256" key="6">
    <source>
        <dbReference type="ARBA" id="ARBA00022807"/>
    </source>
</evidence>
<dbReference type="CTD" id="51633"/>
<dbReference type="PANTHER" id="PTHR12419">
    <property type="entry name" value="OTU DOMAIN CONTAINING PROTEIN"/>
    <property type="match status" value="1"/>
</dbReference>
<name>A0A6P9CGJ2_PANGU</name>
<dbReference type="OMA" id="YELGAHY"/>
<evidence type="ECO:0000256" key="5">
    <source>
        <dbReference type="ARBA" id="ARBA00022801"/>
    </source>
</evidence>
<dbReference type="InParanoid" id="A0A6P9CGJ2"/>
<dbReference type="KEGG" id="pgut:117668495"/>
<dbReference type="FunFam" id="3.90.70.80:FF:000003">
    <property type="entry name" value="OTU domain-containing protein 6B"/>
    <property type="match status" value="1"/>
</dbReference>
<sequence>MDGRGRGGSAAVAAAEEAEAEGEGEEEEEEEEGGALELLARRQRKEKRELQAKIQGMKNTVPKNDKKRRKQLLDDVAKMESELEEKHKEELKKLKETLPEQNKEYLASLNIAKLEIENREQTQPARISKAQKRRDKKAALEKEREERIAEAEIENLTGARHLESQKLANILALRQLEIKQIPSDGHCLYRAIEDQLKEQQNLWTVSTLRSQTAEYMGSHVDDFLPFLTNPNTGDLYSQEEFEKYCSDIANTASWGGQLELRALSHILQTPIEVIQMDSPPIIVGEEYSRKPLILVYMRHAYGLGEHYNSVKTLLENTAENES</sequence>
<evidence type="ECO:0000259" key="8">
    <source>
        <dbReference type="PROSITE" id="PS50802"/>
    </source>
</evidence>
<dbReference type="GeneID" id="117668495"/>
<keyword evidence="6" id="KW-0788">Thiol protease</keyword>
<dbReference type="PANTHER" id="PTHR12419:SF10">
    <property type="entry name" value="DEUBIQUITINASE OTUD6B"/>
    <property type="match status" value="1"/>
</dbReference>
<dbReference type="SUPFAM" id="SSF54001">
    <property type="entry name" value="Cysteine proteinases"/>
    <property type="match status" value="1"/>
</dbReference>
<reference evidence="10" key="1">
    <citation type="submission" date="2025-08" db="UniProtKB">
        <authorList>
            <consortium name="RefSeq"/>
        </authorList>
    </citation>
    <scope>IDENTIFICATION</scope>
    <source>
        <tissue evidence="10">Blood</tissue>
    </source>
</reference>
<proteinExistence type="predicted"/>
<dbReference type="InterPro" id="IPR050704">
    <property type="entry name" value="Peptidase_C85-like"/>
</dbReference>
<keyword evidence="4" id="KW-0833">Ubl conjugation pathway</keyword>
<organism evidence="9 10">
    <name type="scientific">Pantherophis guttatus</name>
    <name type="common">Corn snake</name>
    <name type="synonym">Elaphe guttata</name>
    <dbReference type="NCBI Taxonomy" id="94885"/>
    <lineage>
        <taxon>Eukaryota</taxon>
        <taxon>Metazoa</taxon>
        <taxon>Chordata</taxon>
        <taxon>Craniata</taxon>
        <taxon>Vertebrata</taxon>
        <taxon>Euteleostomi</taxon>
        <taxon>Lepidosauria</taxon>
        <taxon>Squamata</taxon>
        <taxon>Bifurcata</taxon>
        <taxon>Unidentata</taxon>
        <taxon>Episquamata</taxon>
        <taxon>Toxicofera</taxon>
        <taxon>Serpentes</taxon>
        <taxon>Colubroidea</taxon>
        <taxon>Colubridae</taxon>
        <taxon>Colubrinae</taxon>
        <taxon>Pantherophis</taxon>
    </lineage>
</organism>
<dbReference type="Proteomes" id="UP001652622">
    <property type="component" value="Unplaced"/>
</dbReference>
<dbReference type="FunCoup" id="A0A6P9CGJ2">
    <property type="interactions" value="523"/>
</dbReference>
<dbReference type="OrthoDB" id="415023at2759"/>
<dbReference type="Pfam" id="PF02338">
    <property type="entry name" value="OTU"/>
    <property type="match status" value="1"/>
</dbReference>
<evidence type="ECO:0000313" key="10">
    <source>
        <dbReference type="RefSeq" id="XP_034278311.1"/>
    </source>
</evidence>
<evidence type="ECO:0000256" key="3">
    <source>
        <dbReference type="ARBA" id="ARBA00022670"/>
    </source>
</evidence>
<feature type="compositionally biased region" description="Acidic residues" evidence="7">
    <location>
        <begin position="16"/>
        <end position="34"/>
    </location>
</feature>
<dbReference type="GO" id="GO:0004843">
    <property type="term" value="F:cysteine-type deubiquitinase activity"/>
    <property type="evidence" value="ECO:0007669"/>
    <property type="project" value="UniProtKB-EC"/>
</dbReference>
<dbReference type="InterPro" id="IPR003323">
    <property type="entry name" value="OTU_dom"/>
</dbReference>
<dbReference type="InterPro" id="IPR049772">
    <property type="entry name" value="OTU_OTUD6"/>
</dbReference>
<evidence type="ECO:0000256" key="7">
    <source>
        <dbReference type="SAM" id="MobiDB-lite"/>
    </source>
</evidence>
<feature type="region of interest" description="Disordered" evidence="7">
    <location>
        <begin position="1"/>
        <end position="37"/>
    </location>
</feature>
<gene>
    <name evidence="10" type="primary">OTUD6B</name>
</gene>
<evidence type="ECO:0000256" key="2">
    <source>
        <dbReference type="ARBA" id="ARBA00012759"/>
    </source>
</evidence>
<dbReference type="Gene3D" id="3.90.70.80">
    <property type="match status" value="1"/>
</dbReference>
<dbReference type="PROSITE" id="PS50802">
    <property type="entry name" value="OTU"/>
    <property type="match status" value="1"/>
</dbReference>
<keyword evidence="9" id="KW-1185">Reference proteome</keyword>
<comment type="catalytic activity">
    <reaction evidence="1">
        <text>Thiol-dependent hydrolysis of ester, thioester, amide, peptide and isopeptide bonds formed by the C-terminal Gly of ubiquitin (a 76-residue protein attached to proteins as an intracellular targeting signal).</text>
        <dbReference type="EC" id="3.4.19.12"/>
    </reaction>
</comment>
<keyword evidence="3" id="KW-0645">Protease</keyword>
<evidence type="ECO:0000256" key="1">
    <source>
        <dbReference type="ARBA" id="ARBA00000707"/>
    </source>
</evidence>
<feature type="domain" description="OTU" evidence="8">
    <location>
        <begin position="176"/>
        <end position="313"/>
    </location>
</feature>
<dbReference type="GO" id="GO:0016579">
    <property type="term" value="P:protein deubiquitination"/>
    <property type="evidence" value="ECO:0007669"/>
    <property type="project" value="TreeGrafter"/>
</dbReference>
<accession>A0A6P9CGJ2</accession>